<dbReference type="EMBL" id="JANILD010000001">
    <property type="protein sequence ID" value="MCQ9302083.1"/>
    <property type="molecule type" value="Genomic_DNA"/>
</dbReference>
<dbReference type="InterPro" id="IPR000073">
    <property type="entry name" value="AB_hydrolase_1"/>
</dbReference>
<reference evidence="3" key="2">
    <citation type="submission" date="2017-12" db="EMBL/GenBank/DDBJ databases">
        <title>FDA dAtabase for Regulatory Grade micrObial Sequences (FDA-ARGOS): Supporting development and validation of Infectious Disease Dx tests.</title>
        <authorList>
            <person name="Campos J."/>
            <person name="Goldberg B."/>
            <person name="Tallon L."/>
            <person name="Sadzewicz L."/>
            <person name="Sengamalay N."/>
            <person name="Ott S."/>
            <person name="Godinez A."/>
            <person name="Nagaraj S."/>
            <person name="Vavikolanu K."/>
            <person name="Vyas G."/>
            <person name="Nadendla S."/>
            <person name="Aluvathingal J."/>
            <person name="Geyer C."/>
            <person name="Nandy P."/>
            <person name="Hobson J."/>
            <person name="Sichtig H."/>
        </authorList>
    </citation>
    <scope>NUCLEOTIDE SEQUENCE</scope>
    <source>
        <strain evidence="3">FDAARGOS_285</strain>
    </source>
</reference>
<protein>
    <submittedName>
        <fullName evidence="3">Alpha/beta hydrolase</fullName>
    </submittedName>
</protein>
<dbReference type="RefSeq" id="WP_058590846.1">
    <property type="nucleotide sequence ID" value="NZ_CP022046.2"/>
</dbReference>
<accession>A0AAI8GUQ9</accession>
<dbReference type="EMBL" id="CP022046">
    <property type="protein sequence ID" value="ASE35153.1"/>
    <property type="molecule type" value="Genomic_DNA"/>
</dbReference>
<feature type="domain" description="AB hydrolase-1" evidence="2">
    <location>
        <begin position="21"/>
        <end position="238"/>
    </location>
</feature>
<dbReference type="AlphaFoldDB" id="A0AAI8GUQ9"/>
<evidence type="ECO:0000256" key="1">
    <source>
        <dbReference type="ARBA" id="ARBA00022801"/>
    </source>
</evidence>
<dbReference type="PANTHER" id="PTHR43798:SF31">
    <property type="entry name" value="AB HYDROLASE SUPERFAMILY PROTEIN YCLE"/>
    <property type="match status" value="1"/>
</dbReference>
<evidence type="ECO:0000313" key="5">
    <source>
        <dbReference type="Proteomes" id="UP000197058"/>
    </source>
</evidence>
<name>A0AAI8GUQ9_MAMSC</name>
<dbReference type="InterPro" id="IPR050266">
    <property type="entry name" value="AB_hydrolase_sf"/>
</dbReference>
<dbReference type="PRINTS" id="PR00111">
    <property type="entry name" value="ABHYDROLASE"/>
</dbReference>
<evidence type="ECO:0000313" key="4">
    <source>
        <dbReference type="EMBL" id="MCQ9302083.1"/>
    </source>
</evidence>
<dbReference type="Proteomes" id="UP001204068">
    <property type="component" value="Unassembled WGS sequence"/>
</dbReference>
<dbReference type="GO" id="GO:0016020">
    <property type="term" value="C:membrane"/>
    <property type="evidence" value="ECO:0007669"/>
    <property type="project" value="TreeGrafter"/>
</dbReference>
<evidence type="ECO:0000313" key="3">
    <source>
        <dbReference type="EMBL" id="ASE35153.1"/>
    </source>
</evidence>
<reference evidence="5" key="1">
    <citation type="submission" date="2017-06" db="EMBL/GenBank/DDBJ databases">
        <title>FDA dAtabase for Regulatory Grade micrObial Sequences (FDA-ARGOS): Supporting development and validation of Infectious Disease Dx tests.</title>
        <authorList>
            <person name="Goldberg B."/>
            <person name="Campos J."/>
            <person name="Tallon L."/>
            <person name="Sadzewicz L."/>
            <person name="Sengamalay N."/>
            <person name="Ott S."/>
            <person name="Godinez A."/>
            <person name="Nagaraj S."/>
            <person name="Vavikolanu K."/>
            <person name="Nadendla S."/>
            <person name="George J."/>
            <person name="Geyer C."/>
            <person name="Sichtig H."/>
        </authorList>
    </citation>
    <scope>NUCLEOTIDE SEQUENCE [LARGE SCALE GENOMIC DNA]</scope>
    <source>
        <strain evidence="5">FDAARGOS_285</strain>
    </source>
</reference>
<dbReference type="SUPFAM" id="SSF53474">
    <property type="entry name" value="alpha/beta-Hydrolases"/>
    <property type="match status" value="1"/>
</dbReference>
<dbReference type="KEGG" id="sscu:CEP64_11245"/>
<dbReference type="Proteomes" id="UP000197058">
    <property type="component" value="Chromosome"/>
</dbReference>
<keyword evidence="1 3" id="KW-0378">Hydrolase</keyword>
<dbReference type="PANTHER" id="PTHR43798">
    <property type="entry name" value="MONOACYLGLYCEROL LIPASE"/>
    <property type="match status" value="1"/>
</dbReference>
<proteinExistence type="predicted"/>
<dbReference type="Gene3D" id="3.40.50.1820">
    <property type="entry name" value="alpha/beta hydrolase"/>
    <property type="match status" value="1"/>
</dbReference>
<sequence length="260" mass="29684">MGELLTRDGTHIVYEKHGKGKPLIMLHALNMNLATFNSTVQLLKDQFTIYTMDSRGHGKSDKQQEISIQNHIDDIVDLMDAEDIESAYILGHDMGGVIAQEFTNQHPDKVEKLVLVSSISNQGKQPLIKLIAKHRDKVAGFSKEEAMLILFNEIFHDVKSTFKWYQEVKKYYRMTPEEDAISVRSINGINIKIDHIDIPTLIVKGKHDPFDIDNDSENIKNAQTEIFEHSGHAPFIEESEKFKQVVSSFLNQPVRDKQVI</sequence>
<evidence type="ECO:0000259" key="2">
    <source>
        <dbReference type="Pfam" id="PF00561"/>
    </source>
</evidence>
<dbReference type="Pfam" id="PF00561">
    <property type="entry name" value="Abhydrolase_1"/>
    <property type="match status" value="1"/>
</dbReference>
<dbReference type="InterPro" id="IPR029058">
    <property type="entry name" value="AB_hydrolase_fold"/>
</dbReference>
<dbReference type="GO" id="GO:0016787">
    <property type="term" value="F:hydrolase activity"/>
    <property type="evidence" value="ECO:0007669"/>
    <property type="project" value="UniProtKB-KW"/>
</dbReference>
<gene>
    <name evidence="3" type="ORF">CEP64_11245</name>
    <name evidence="4" type="ORF">NQ032_00450</name>
</gene>
<organism evidence="3 5">
    <name type="scientific">Mammaliicoccus sciuri</name>
    <name type="common">Staphylococcus sciuri</name>
    <dbReference type="NCBI Taxonomy" id="1296"/>
    <lineage>
        <taxon>Bacteria</taxon>
        <taxon>Bacillati</taxon>
        <taxon>Bacillota</taxon>
        <taxon>Bacilli</taxon>
        <taxon>Bacillales</taxon>
        <taxon>Staphylococcaceae</taxon>
        <taxon>Mammaliicoccus</taxon>
    </lineage>
</organism>
<reference evidence="4" key="3">
    <citation type="submission" date="2022-07" db="EMBL/GenBank/DDBJ databases">
        <title>Bacterial species isolated from the porcine tonsil microbiota.</title>
        <authorList>
            <person name="Oliveira I.M.F."/>
        </authorList>
    </citation>
    <scope>NUCLEOTIDE SEQUENCE</scope>
    <source>
        <strain evidence="4">8QC2O2</strain>
    </source>
</reference>